<proteinExistence type="predicted"/>
<feature type="domain" description="D-alanyl-D-alanine carboxypeptidase-like core" evidence="3">
    <location>
        <begin position="316"/>
        <end position="430"/>
    </location>
</feature>
<keyword evidence="1" id="KW-0175">Coiled coil</keyword>
<dbReference type="InterPro" id="IPR052179">
    <property type="entry name" value="DD-CPase-like"/>
</dbReference>
<dbReference type="PANTHER" id="PTHR34385:SF1">
    <property type="entry name" value="PEPTIDOGLYCAN L-ALANYL-D-GLUTAMATE ENDOPEPTIDASE CWLK"/>
    <property type="match status" value="1"/>
</dbReference>
<organism evidence="6">
    <name type="scientific">freshwater metagenome</name>
    <dbReference type="NCBI Taxonomy" id="449393"/>
    <lineage>
        <taxon>unclassified sequences</taxon>
        <taxon>metagenomes</taxon>
        <taxon>ecological metagenomes</taxon>
    </lineage>
</organism>
<dbReference type="InterPro" id="IPR009045">
    <property type="entry name" value="Zn_M74/Hedgehog-like"/>
</dbReference>
<reference evidence="6" key="1">
    <citation type="submission" date="2020-05" db="EMBL/GenBank/DDBJ databases">
        <authorList>
            <person name="Chiriac C."/>
            <person name="Salcher M."/>
            <person name="Ghai R."/>
            <person name="Kavagutti S V."/>
        </authorList>
    </citation>
    <scope>NUCLEOTIDE SEQUENCE</scope>
</reference>
<accession>A0A6J6JL18</accession>
<evidence type="ECO:0000256" key="1">
    <source>
        <dbReference type="SAM" id="Coils"/>
    </source>
</evidence>
<dbReference type="PANTHER" id="PTHR34385">
    <property type="entry name" value="D-ALANYL-D-ALANINE CARBOXYPEPTIDASE"/>
    <property type="match status" value="1"/>
</dbReference>
<dbReference type="InterPro" id="IPR003709">
    <property type="entry name" value="VanY-like_core_dom"/>
</dbReference>
<evidence type="ECO:0000313" key="4">
    <source>
        <dbReference type="EMBL" id="CAB4562547.1"/>
    </source>
</evidence>
<feature type="coiled-coil region" evidence="1">
    <location>
        <begin position="175"/>
        <end position="202"/>
    </location>
</feature>
<feature type="coiled-coil region" evidence="1">
    <location>
        <begin position="66"/>
        <end position="128"/>
    </location>
</feature>
<dbReference type="GO" id="GO:0006508">
    <property type="term" value="P:proteolysis"/>
    <property type="evidence" value="ECO:0007669"/>
    <property type="project" value="InterPro"/>
</dbReference>
<feature type="compositionally biased region" description="Low complexity" evidence="2">
    <location>
        <begin position="278"/>
        <end position="303"/>
    </location>
</feature>
<dbReference type="CDD" id="cd14814">
    <property type="entry name" value="Peptidase_M15"/>
    <property type="match status" value="1"/>
</dbReference>
<dbReference type="EMBL" id="CAEZTG010000089">
    <property type="protein sequence ID" value="CAB4568693.1"/>
    <property type="molecule type" value="Genomic_DNA"/>
</dbReference>
<dbReference type="AlphaFoldDB" id="A0A6J6JL18"/>
<dbReference type="GO" id="GO:0008233">
    <property type="term" value="F:peptidase activity"/>
    <property type="evidence" value="ECO:0007669"/>
    <property type="project" value="InterPro"/>
</dbReference>
<evidence type="ECO:0000256" key="2">
    <source>
        <dbReference type="SAM" id="MobiDB-lite"/>
    </source>
</evidence>
<sequence>MTSPRSASPQRLQQRSWRWTAFAALALAGTFGMAIGSSLDVGAVATDTRTQRSNVRSEQAKVAAKVNALESSQEQVMAALQAMEENVRGQQAVLSEARRQAEVSAAEAAQAERDAAQTTRDLDALRARVAKYAVKAYVEPPGEELMRRFEAASAQEDATRNAFLNMQSRSDSDVIDQLRSTKARLEEELARAQAAKSAAETHAAEAEGALQSLSVAQSQQQAYASQVRQRLDETLSDAAFLSRMDAELGRQIAAEAAALAKAVGGVPSSGSGSGSGSGSSNTTAPPSSGSGTTTTTPPSGNNPYPTPSLTTVNGITVASSVAERVRGLMNAAAADGINLSGYGYRDFNAQIALRRQNCGTTQYAIWEMPPDACSPPTARPGYSYHERGLAIDFMANGRFINSRSNPGFVWLAANAGRFGFYNLPSEPWHWDTRGT</sequence>
<protein>
    <submittedName>
        <fullName evidence="6">Unannotated protein</fullName>
    </submittedName>
</protein>
<dbReference type="Pfam" id="PF02557">
    <property type="entry name" value="VanY"/>
    <property type="match status" value="1"/>
</dbReference>
<name>A0A6J6JL18_9ZZZZ</name>
<evidence type="ECO:0000313" key="5">
    <source>
        <dbReference type="EMBL" id="CAB4568693.1"/>
    </source>
</evidence>
<dbReference type="SUPFAM" id="SSF55166">
    <property type="entry name" value="Hedgehog/DD-peptidase"/>
    <property type="match status" value="1"/>
</dbReference>
<feature type="region of interest" description="Disordered" evidence="2">
    <location>
        <begin position="264"/>
        <end position="309"/>
    </location>
</feature>
<dbReference type="Gene3D" id="3.30.1380.10">
    <property type="match status" value="1"/>
</dbReference>
<dbReference type="EMBL" id="CAEZVV010000009">
    <property type="protein sequence ID" value="CAB4637054.1"/>
    <property type="molecule type" value="Genomic_DNA"/>
</dbReference>
<evidence type="ECO:0000313" key="6">
    <source>
        <dbReference type="EMBL" id="CAB4637054.1"/>
    </source>
</evidence>
<dbReference type="EMBL" id="CAEZTR010000001">
    <property type="protein sequence ID" value="CAB4562547.1"/>
    <property type="molecule type" value="Genomic_DNA"/>
</dbReference>
<gene>
    <name evidence="5" type="ORF">UFOPK1603_01027</name>
    <name evidence="4" type="ORF">UFOPK1711_00015</name>
    <name evidence="6" type="ORF">UFOPK2143_00312</name>
</gene>
<evidence type="ECO:0000259" key="3">
    <source>
        <dbReference type="Pfam" id="PF02557"/>
    </source>
</evidence>